<dbReference type="EMBL" id="GBXM01024844">
    <property type="protein sequence ID" value="JAH83733.1"/>
    <property type="molecule type" value="Transcribed_RNA"/>
</dbReference>
<proteinExistence type="predicted"/>
<dbReference type="AlphaFoldDB" id="A0A0E9W2N7"/>
<accession>A0A0E9W2N7</accession>
<sequence>MSVSVICLSCSYECVSDLSLLQL</sequence>
<name>A0A0E9W2N7_ANGAN</name>
<reference evidence="1" key="1">
    <citation type="submission" date="2014-11" db="EMBL/GenBank/DDBJ databases">
        <authorList>
            <person name="Amaro Gonzalez C."/>
        </authorList>
    </citation>
    <scope>NUCLEOTIDE SEQUENCE</scope>
</reference>
<reference evidence="1" key="2">
    <citation type="journal article" date="2015" name="Fish Shellfish Immunol.">
        <title>Early steps in the European eel (Anguilla anguilla)-Vibrio vulnificus interaction in the gills: Role of the RtxA13 toxin.</title>
        <authorList>
            <person name="Callol A."/>
            <person name="Pajuelo D."/>
            <person name="Ebbesson L."/>
            <person name="Teles M."/>
            <person name="MacKenzie S."/>
            <person name="Amaro C."/>
        </authorList>
    </citation>
    <scope>NUCLEOTIDE SEQUENCE</scope>
</reference>
<evidence type="ECO:0000313" key="1">
    <source>
        <dbReference type="EMBL" id="JAH83733.1"/>
    </source>
</evidence>
<protein>
    <submittedName>
        <fullName evidence="1">Uncharacterized protein</fullName>
    </submittedName>
</protein>
<organism evidence="1">
    <name type="scientific">Anguilla anguilla</name>
    <name type="common">European freshwater eel</name>
    <name type="synonym">Muraena anguilla</name>
    <dbReference type="NCBI Taxonomy" id="7936"/>
    <lineage>
        <taxon>Eukaryota</taxon>
        <taxon>Metazoa</taxon>
        <taxon>Chordata</taxon>
        <taxon>Craniata</taxon>
        <taxon>Vertebrata</taxon>
        <taxon>Euteleostomi</taxon>
        <taxon>Actinopterygii</taxon>
        <taxon>Neopterygii</taxon>
        <taxon>Teleostei</taxon>
        <taxon>Anguilliformes</taxon>
        <taxon>Anguillidae</taxon>
        <taxon>Anguilla</taxon>
    </lineage>
</organism>